<name>A0A6I6N954_9ACTN</name>
<keyword evidence="3" id="KW-1185">Reference proteome</keyword>
<proteinExistence type="predicted"/>
<organism evidence="2 3">
    <name type="scientific">Streptomyces broussonetiae</name>
    <dbReference type="NCBI Taxonomy" id="2686304"/>
    <lineage>
        <taxon>Bacteria</taxon>
        <taxon>Bacillati</taxon>
        <taxon>Actinomycetota</taxon>
        <taxon>Actinomycetes</taxon>
        <taxon>Kitasatosporales</taxon>
        <taxon>Streptomycetaceae</taxon>
        <taxon>Streptomyces</taxon>
    </lineage>
</organism>
<feature type="compositionally biased region" description="Basic and acidic residues" evidence="1">
    <location>
        <begin position="48"/>
        <end position="58"/>
    </location>
</feature>
<evidence type="ECO:0000256" key="1">
    <source>
        <dbReference type="SAM" id="MobiDB-lite"/>
    </source>
</evidence>
<dbReference type="Pfam" id="PF19746">
    <property type="entry name" value="DUF6233"/>
    <property type="match status" value="1"/>
</dbReference>
<dbReference type="InterPro" id="IPR046200">
    <property type="entry name" value="DUF6233"/>
</dbReference>
<sequence>MANGQDPVARDKDHQMSRLEALRFTRRVVEEHTTRQLAAIDRWIADEERRERERRQAEAARPAPPDWLLDYGRTQDALPVAVRTGGCTMTGKRSKGVDSDTARRTLASGVRACTFCRPDTELGILG</sequence>
<dbReference type="EMBL" id="CP047020">
    <property type="protein sequence ID" value="QHA09828.1"/>
    <property type="molecule type" value="Genomic_DNA"/>
</dbReference>
<evidence type="ECO:0000313" key="2">
    <source>
        <dbReference type="EMBL" id="QHA09828.1"/>
    </source>
</evidence>
<reference evidence="2 3" key="1">
    <citation type="submission" date="2019-12" db="EMBL/GenBank/DDBJ databases">
        <title>Streptomyces sp. strain T44 isolated from rhizosphere soil of Broussonetia papyrifera.</title>
        <authorList>
            <person name="Mo P."/>
        </authorList>
    </citation>
    <scope>NUCLEOTIDE SEQUENCE [LARGE SCALE GENOMIC DNA]</scope>
    <source>
        <strain evidence="2 3">T44</strain>
    </source>
</reference>
<evidence type="ECO:0000313" key="3">
    <source>
        <dbReference type="Proteomes" id="UP000436138"/>
    </source>
</evidence>
<dbReference type="KEGG" id="sbro:GQF42_25850"/>
<feature type="region of interest" description="Disordered" evidence="1">
    <location>
        <begin position="48"/>
        <end position="70"/>
    </location>
</feature>
<dbReference type="Proteomes" id="UP000436138">
    <property type="component" value="Chromosome"/>
</dbReference>
<dbReference type="AlphaFoldDB" id="A0A6I6N954"/>
<gene>
    <name evidence="2" type="ORF">GQF42_25850</name>
</gene>
<accession>A0A6I6N954</accession>
<protein>
    <submittedName>
        <fullName evidence="2">Uncharacterized protein</fullName>
    </submittedName>
</protein>